<keyword evidence="3" id="KW-1185">Reference proteome</keyword>
<reference evidence="4" key="1">
    <citation type="submission" date="2016-06" db="UniProtKB">
        <authorList>
            <consortium name="WormBaseParasite"/>
        </authorList>
    </citation>
    <scope>IDENTIFICATION</scope>
</reference>
<organism evidence="4">
    <name type="scientific">Gongylonema pulchrum</name>
    <dbReference type="NCBI Taxonomy" id="637853"/>
    <lineage>
        <taxon>Eukaryota</taxon>
        <taxon>Metazoa</taxon>
        <taxon>Ecdysozoa</taxon>
        <taxon>Nematoda</taxon>
        <taxon>Chromadorea</taxon>
        <taxon>Rhabditida</taxon>
        <taxon>Spirurina</taxon>
        <taxon>Spiruromorpha</taxon>
        <taxon>Spiruroidea</taxon>
        <taxon>Gongylonematidae</taxon>
        <taxon>Gongylonema</taxon>
    </lineage>
</organism>
<dbReference type="EMBL" id="UYRT01088473">
    <property type="protein sequence ID" value="VDN33793.1"/>
    <property type="molecule type" value="Genomic_DNA"/>
</dbReference>
<feature type="compositionally biased region" description="Basic and acidic residues" evidence="1">
    <location>
        <begin position="30"/>
        <end position="57"/>
    </location>
</feature>
<name>A0A183EEM3_9BILA</name>
<evidence type="ECO:0000313" key="3">
    <source>
        <dbReference type="Proteomes" id="UP000271098"/>
    </source>
</evidence>
<dbReference type="WBParaSite" id="GPUH_0001943901-mRNA-1">
    <property type="protein sequence ID" value="GPUH_0001943901-mRNA-1"/>
    <property type="gene ID" value="GPUH_0001943901"/>
</dbReference>
<proteinExistence type="predicted"/>
<evidence type="ECO:0000313" key="4">
    <source>
        <dbReference type="WBParaSite" id="GPUH_0001943901-mRNA-1"/>
    </source>
</evidence>
<gene>
    <name evidence="2" type="ORF">GPUH_LOCUS19414</name>
</gene>
<reference evidence="2 3" key="2">
    <citation type="submission" date="2018-11" db="EMBL/GenBank/DDBJ databases">
        <authorList>
            <consortium name="Pathogen Informatics"/>
        </authorList>
    </citation>
    <scope>NUCLEOTIDE SEQUENCE [LARGE SCALE GENOMIC DNA]</scope>
</reference>
<protein>
    <submittedName>
        <fullName evidence="4">NUC153 domain-containing protein</fullName>
    </submittedName>
</protein>
<evidence type="ECO:0000256" key="1">
    <source>
        <dbReference type="SAM" id="MobiDB-lite"/>
    </source>
</evidence>
<accession>A0A183EEM3</accession>
<dbReference type="Proteomes" id="UP000271098">
    <property type="component" value="Unassembled WGS sequence"/>
</dbReference>
<sequence>MKGEAKENGMLQSSLDQYFKPINYQGSEEVFRKKAAESDDLSGRTDESGGISEKADASDEFSDEEVSYRSLSLTHIWATDGR</sequence>
<dbReference type="AlphaFoldDB" id="A0A183EEM3"/>
<evidence type="ECO:0000313" key="2">
    <source>
        <dbReference type="EMBL" id="VDN33793.1"/>
    </source>
</evidence>
<feature type="region of interest" description="Disordered" evidence="1">
    <location>
        <begin position="30"/>
        <end position="64"/>
    </location>
</feature>